<sequence>MDHGMAVSSWPLTFKLVEFEEQQSTINHCPRSINRSIDRSIRITRREESQVCGLMHALSPASMSSNGNNSTTGSITEQQHSTDFHVSFYRIRKIEDDSIESRENLMDSIEYDV</sequence>
<dbReference type="AlphaFoldDB" id="A0A9N8ET12"/>
<feature type="compositionally biased region" description="Low complexity" evidence="1">
    <location>
        <begin position="64"/>
        <end position="74"/>
    </location>
</feature>
<evidence type="ECO:0000313" key="2">
    <source>
        <dbReference type="EMBL" id="CAB9525519.1"/>
    </source>
</evidence>
<reference evidence="2" key="1">
    <citation type="submission" date="2020-06" db="EMBL/GenBank/DDBJ databases">
        <authorList>
            <consortium name="Plant Systems Biology data submission"/>
        </authorList>
    </citation>
    <scope>NUCLEOTIDE SEQUENCE</scope>
    <source>
        <strain evidence="2">D6</strain>
    </source>
</reference>
<protein>
    <submittedName>
        <fullName evidence="2">Uncharacterized protein</fullName>
    </submittedName>
</protein>
<keyword evidence="3" id="KW-1185">Reference proteome</keyword>
<feature type="region of interest" description="Disordered" evidence="1">
    <location>
        <begin position="59"/>
        <end position="78"/>
    </location>
</feature>
<organism evidence="2 3">
    <name type="scientific">Seminavis robusta</name>
    <dbReference type="NCBI Taxonomy" id="568900"/>
    <lineage>
        <taxon>Eukaryota</taxon>
        <taxon>Sar</taxon>
        <taxon>Stramenopiles</taxon>
        <taxon>Ochrophyta</taxon>
        <taxon>Bacillariophyta</taxon>
        <taxon>Bacillariophyceae</taxon>
        <taxon>Bacillariophycidae</taxon>
        <taxon>Naviculales</taxon>
        <taxon>Naviculaceae</taxon>
        <taxon>Seminavis</taxon>
    </lineage>
</organism>
<dbReference type="Proteomes" id="UP001153069">
    <property type="component" value="Unassembled WGS sequence"/>
</dbReference>
<dbReference type="EMBL" id="CAICTM010001686">
    <property type="protein sequence ID" value="CAB9525519.1"/>
    <property type="molecule type" value="Genomic_DNA"/>
</dbReference>
<name>A0A9N8ET12_9STRA</name>
<evidence type="ECO:0000313" key="3">
    <source>
        <dbReference type="Proteomes" id="UP001153069"/>
    </source>
</evidence>
<comment type="caution">
    <text evidence="2">The sequence shown here is derived from an EMBL/GenBank/DDBJ whole genome shotgun (WGS) entry which is preliminary data.</text>
</comment>
<accession>A0A9N8ET12</accession>
<proteinExistence type="predicted"/>
<gene>
    <name evidence="2" type="ORF">SEMRO_1688_G291231.1</name>
</gene>
<evidence type="ECO:0000256" key="1">
    <source>
        <dbReference type="SAM" id="MobiDB-lite"/>
    </source>
</evidence>